<feature type="transmembrane region" description="Helical" evidence="1">
    <location>
        <begin position="141"/>
        <end position="159"/>
    </location>
</feature>
<dbReference type="Pfam" id="PF24803">
    <property type="entry name" value="DUF7704"/>
    <property type="match status" value="1"/>
</dbReference>
<dbReference type="PANTHER" id="PTHR37019:SF2">
    <property type="entry name" value="EXPERA DOMAIN-CONTAINING PROTEIN"/>
    <property type="match status" value="1"/>
</dbReference>
<evidence type="ECO:0000259" key="2">
    <source>
        <dbReference type="Pfam" id="PF24803"/>
    </source>
</evidence>
<dbReference type="InterPro" id="IPR056121">
    <property type="entry name" value="DUF7704"/>
</dbReference>
<reference evidence="4" key="2">
    <citation type="submission" date="2015-01" db="EMBL/GenBank/DDBJ databases">
        <title>Evolutionary Origins and Diversification of the Mycorrhizal Mutualists.</title>
        <authorList>
            <consortium name="DOE Joint Genome Institute"/>
            <consortium name="Mycorrhizal Genomics Consortium"/>
            <person name="Kohler A."/>
            <person name="Kuo A."/>
            <person name="Nagy L.G."/>
            <person name="Floudas D."/>
            <person name="Copeland A."/>
            <person name="Barry K.W."/>
            <person name="Cichocki N."/>
            <person name="Veneault-Fourrey C."/>
            <person name="LaButti K."/>
            <person name="Lindquist E.A."/>
            <person name="Lipzen A."/>
            <person name="Lundell T."/>
            <person name="Morin E."/>
            <person name="Murat C."/>
            <person name="Riley R."/>
            <person name="Ohm R."/>
            <person name="Sun H."/>
            <person name="Tunlid A."/>
            <person name="Henrissat B."/>
            <person name="Grigoriev I.V."/>
            <person name="Hibbett D.S."/>
            <person name="Martin F."/>
        </authorList>
    </citation>
    <scope>NUCLEOTIDE SEQUENCE [LARGE SCALE GENOMIC DNA]</scope>
    <source>
        <strain evidence="4">LaAM-08-1</strain>
    </source>
</reference>
<protein>
    <recommendedName>
        <fullName evidence="2">DUF7704 domain-containing protein</fullName>
    </recommendedName>
</protein>
<evidence type="ECO:0000313" key="3">
    <source>
        <dbReference type="EMBL" id="KIK04294.1"/>
    </source>
</evidence>
<feature type="domain" description="DUF7704" evidence="2">
    <location>
        <begin position="7"/>
        <end position="159"/>
    </location>
</feature>
<dbReference type="STRING" id="1095629.A0A0C9XRH8"/>
<dbReference type="Proteomes" id="UP000054477">
    <property type="component" value="Unassembled WGS sequence"/>
</dbReference>
<evidence type="ECO:0000313" key="4">
    <source>
        <dbReference type="Proteomes" id="UP000054477"/>
    </source>
</evidence>
<keyword evidence="1" id="KW-0812">Transmembrane</keyword>
<organism evidence="3 4">
    <name type="scientific">Laccaria amethystina LaAM-08-1</name>
    <dbReference type="NCBI Taxonomy" id="1095629"/>
    <lineage>
        <taxon>Eukaryota</taxon>
        <taxon>Fungi</taxon>
        <taxon>Dikarya</taxon>
        <taxon>Basidiomycota</taxon>
        <taxon>Agaricomycotina</taxon>
        <taxon>Agaricomycetes</taxon>
        <taxon>Agaricomycetidae</taxon>
        <taxon>Agaricales</taxon>
        <taxon>Agaricineae</taxon>
        <taxon>Hydnangiaceae</taxon>
        <taxon>Laccaria</taxon>
    </lineage>
</organism>
<feature type="transmembrane region" description="Helical" evidence="1">
    <location>
        <begin position="102"/>
        <end position="121"/>
    </location>
</feature>
<name>A0A0C9XRH8_9AGAR</name>
<reference evidence="3 4" key="1">
    <citation type="submission" date="2014-04" db="EMBL/GenBank/DDBJ databases">
        <authorList>
            <consortium name="DOE Joint Genome Institute"/>
            <person name="Kuo A."/>
            <person name="Kohler A."/>
            <person name="Nagy L.G."/>
            <person name="Floudas D."/>
            <person name="Copeland A."/>
            <person name="Barry K.W."/>
            <person name="Cichocki N."/>
            <person name="Veneault-Fourrey C."/>
            <person name="LaButti K."/>
            <person name="Lindquist E.A."/>
            <person name="Lipzen A."/>
            <person name="Lundell T."/>
            <person name="Morin E."/>
            <person name="Murat C."/>
            <person name="Sun H."/>
            <person name="Tunlid A."/>
            <person name="Henrissat B."/>
            <person name="Grigoriev I.V."/>
            <person name="Hibbett D.S."/>
            <person name="Martin F."/>
            <person name="Nordberg H.P."/>
            <person name="Cantor M.N."/>
            <person name="Hua S.X."/>
        </authorList>
    </citation>
    <scope>NUCLEOTIDE SEQUENCE [LARGE SCALE GENOMIC DNA]</scope>
    <source>
        <strain evidence="3 4">LaAM-08-1</strain>
    </source>
</reference>
<dbReference type="AlphaFoldDB" id="A0A0C9XRH8"/>
<feature type="transmembrane region" description="Helical" evidence="1">
    <location>
        <begin position="12"/>
        <end position="33"/>
    </location>
</feature>
<keyword evidence="4" id="KW-1185">Reference proteome</keyword>
<gene>
    <name evidence="3" type="ORF">K443DRAFT_130923</name>
</gene>
<evidence type="ECO:0000256" key="1">
    <source>
        <dbReference type="SAM" id="Phobius"/>
    </source>
</evidence>
<sequence length="176" mass="19689">MANDFPALPGFYRLLFLYLEPISTLAPVLMVYVSPGPAWFLHQLIPSPAPLPSASLEPRTLMAVWQLTNCYFLLGLISSLVFRAVRDALPNNPAAQERILGASFLALGIADVRFILASFMGLPSDLKYSPADWNSMTHGNITVVIILFAFRLTWFMGVGRKRYYYGQSRTKDTKVI</sequence>
<dbReference type="HOGENOM" id="CLU_112091_3_0_1"/>
<dbReference type="PANTHER" id="PTHR37019">
    <property type="entry name" value="CHROMOSOME 1, WHOLE GENOME SHOTGUN SEQUENCE"/>
    <property type="match status" value="1"/>
</dbReference>
<keyword evidence="1" id="KW-1133">Transmembrane helix</keyword>
<dbReference type="EMBL" id="KN838571">
    <property type="protein sequence ID" value="KIK04294.1"/>
    <property type="molecule type" value="Genomic_DNA"/>
</dbReference>
<proteinExistence type="predicted"/>
<feature type="transmembrane region" description="Helical" evidence="1">
    <location>
        <begin position="63"/>
        <end position="82"/>
    </location>
</feature>
<dbReference type="OrthoDB" id="2937326at2759"/>
<accession>A0A0C9XRH8</accession>
<keyword evidence="1" id="KW-0472">Membrane</keyword>